<keyword evidence="2" id="KW-0812">Transmembrane</keyword>
<dbReference type="Gene3D" id="3.10.10.10">
    <property type="entry name" value="HIV Type 1 Reverse Transcriptase, subunit A, domain 1"/>
    <property type="match status" value="1"/>
</dbReference>
<feature type="compositionally biased region" description="Polar residues" evidence="1">
    <location>
        <begin position="519"/>
        <end position="544"/>
    </location>
</feature>
<feature type="region of interest" description="Disordered" evidence="1">
    <location>
        <begin position="2012"/>
        <end position="2078"/>
    </location>
</feature>
<feature type="compositionally biased region" description="Polar residues" evidence="1">
    <location>
        <begin position="463"/>
        <end position="484"/>
    </location>
</feature>
<keyword evidence="2" id="KW-1133">Transmembrane helix</keyword>
<dbReference type="Pfam" id="PF07245">
    <property type="entry name" value="Phlebovirus_G2"/>
    <property type="match status" value="1"/>
</dbReference>
<dbReference type="InterPro" id="IPR012337">
    <property type="entry name" value="RNaseH-like_sf"/>
</dbReference>
<dbReference type="InterPro" id="IPR036397">
    <property type="entry name" value="RNaseH_sf"/>
</dbReference>
<dbReference type="GO" id="GO:0003676">
    <property type="term" value="F:nucleic acid binding"/>
    <property type="evidence" value="ECO:0007669"/>
    <property type="project" value="InterPro"/>
</dbReference>
<dbReference type="Pfam" id="PF05380">
    <property type="entry name" value="Peptidase_A17"/>
    <property type="match status" value="1"/>
</dbReference>
<evidence type="ECO:0000259" key="3">
    <source>
        <dbReference type="PROSITE" id="PS50994"/>
    </source>
</evidence>
<feature type="compositionally biased region" description="Polar residues" evidence="1">
    <location>
        <begin position="491"/>
        <end position="500"/>
    </location>
</feature>
<dbReference type="Gene3D" id="3.30.70.270">
    <property type="match status" value="1"/>
</dbReference>
<dbReference type="InterPro" id="IPR001584">
    <property type="entry name" value="Integrase_cat-core"/>
</dbReference>
<feature type="compositionally biased region" description="Polar residues" evidence="1">
    <location>
        <begin position="2388"/>
        <end position="2406"/>
    </location>
</feature>
<dbReference type="Pfam" id="PF18701">
    <property type="entry name" value="DUF5641"/>
    <property type="match status" value="1"/>
</dbReference>
<dbReference type="InterPro" id="IPR009878">
    <property type="entry name" value="Phlebovirus_G2_fusion"/>
</dbReference>
<dbReference type="Gene3D" id="3.30.420.10">
    <property type="entry name" value="Ribonuclease H-like superfamily/Ribonuclease H"/>
    <property type="match status" value="2"/>
</dbReference>
<evidence type="ECO:0000313" key="4">
    <source>
        <dbReference type="EMBL" id="EFO96252.1"/>
    </source>
</evidence>
<feature type="compositionally biased region" description="Low complexity" evidence="1">
    <location>
        <begin position="501"/>
        <end position="518"/>
    </location>
</feature>
<dbReference type="Proteomes" id="UP000008281">
    <property type="component" value="Unassembled WGS sequence"/>
</dbReference>
<gene>
    <name evidence="4" type="ORF">CRE_14538</name>
</gene>
<dbReference type="PANTHER" id="PTHR47331">
    <property type="entry name" value="PHD-TYPE DOMAIN-CONTAINING PROTEIN"/>
    <property type="match status" value="1"/>
</dbReference>
<feature type="region of interest" description="Disordered" evidence="1">
    <location>
        <begin position="455"/>
        <end position="544"/>
    </location>
</feature>
<dbReference type="InParanoid" id="E3M9F5"/>
<evidence type="ECO:0000256" key="1">
    <source>
        <dbReference type="SAM" id="MobiDB-lite"/>
    </source>
</evidence>
<evidence type="ECO:0000313" key="5">
    <source>
        <dbReference type="Proteomes" id="UP000008281"/>
    </source>
</evidence>
<feature type="region of interest" description="Disordered" evidence="1">
    <location>
        <begin position="2387"/>
        <end position="2406"/>
    </location>
</feature>
<name>E3M9F5_CAERE</name>
<dbReference type="EMBL" id="DS268430">
    <property type="protein sequence ID" value="EFO96252.1"/>
    <property type="molecule type" value="Genomic_DNA"/>
</dbReference>
<dbReference type="SUPFAM" id="SSF53098">
    <property type="entry name" value="Ribonuclease H-like"/>
    <property type="match status" value="1"/>
</dbReference>
<dbReference type="InterPro" id="IPR043502">
    <property type="entry name" value="DNA/RNA_pol_sf"/>
</dbReference>
<dbReference type="STRING" id="31234.E3M9F5"/>
<dbReference type="SUPFAM" id="SSF56672">
    <property type="entry name" value="DNA/RNA polymerases"/>
    <property type="match status" value="1"/>
</dbReference>
<protein>
    <recommendedName>
        <fullName evidence="3">Integrase catalytic domain-containing protein</fullName>
    </recommendedName>
</protein>
<dbReference type="InterPro" id="IPR040676">
    <property type="entry name" value="DUF5641"/>
</dbReference>
<dbReference type="GO" id="GO:0015074">
    <property type="term" value="P:DNA integration"/>
    <property type="evidence" value="ECO:0007669"/>
    <property type="project" value="InterPro"/>
</dbReference>
<organism evidence="5">
    <name type="scientific">Caenorhabditis remanei</name>
    <name type="common">Caenorhabditis vulgaris</name>
    <dbReference type="NCBI Taxonomy" id="31234"/>
    <lineage>
        <taxon>Eukaryota</taxon>
        <taxon>Metazoa</taxon>
        <taxon>Ecdysozoa</taxon>
        <taxon>Nematoda</taxon>
        <taxon>Chromadorea</taxon>
        <taxon>Rhabditida</taxon>
        <taxon>Rhabditina</taxon>
        <taxon>Rhabditomorpha</taxon>
        <taxon>Rhabditoidea</taxon>
        <taxon>Rhabditidae</taxon>
        <taxon>Peloderinae</taxon>
        <taxon>Caenorhabditis</taxon>
    </lineage>
</organism>
<dbReference type="InterPro" id="IPR000477">
    <property type="entry name" value="RT_dom"/>
</dbReference>
<keyword evidence="5" id="KW-1185">Reference proteome</keyword>
<dbReference type="eggNOG" id="KOG0017">
    <property type="taxonomic scope" value="Eukaryota"/>
</dbReference>
<keyword evidence="2" id="KW-0472">Membrane</keyword>
<accession>E3M9F5</accession>
<dbReference type="Pfam" id="PF03564">
    <property type="entry name" value="DUF1759"/>
    <property type="match status" value="1"/>
</dbReference>
<feature type="domain" description="Integrase catalytic" evidence="3">
    <location>
        <begin position="1564"/>
        <end position="1766"/>
    </location>
</feature>
<dbReference type="InterPro" id="IPR008042">
    <property type="entry name" value="Retrotrans_Pao"/>
</dbReference>
<dbReference type="InterPro" id="IPR043128">
    <property type="entry name" value="Rev_trsase/Diguanyl_cyclase"/>
</dbReference>
<sequence>MSYITHENIQEWGETISDIQKTYEEELTTSINTTLRLNPAAKLAETTPINIYIAEYGVFLTSELEKFQKLHKKYTEQYNAVLSKLHETPVGNLLAETAKTTIEQAHSKNADIRKKVTELENKMKVRHIAANVVAGEENITPIGKINFEVAVKKQPNLIDLNTDFNNTSSNNHQKVRSFNTETSSSALSFRHVKLPNFDGNISQWSAFYMIFKPTVIDNDEYDDVMKHNILRNHLSGDPADLIRPYDTDGTQFKDAIDRLLAMYGSQEKQYDHLWNRLSNVPMAREHPKSLRILHNELFAIINSLKKHGDIDTLNYQSVVKSKIPTPILIEILKSKPKKTTEILDALDVIITIEETAQRSKTVPEKEDRTIFAVKKSHSHQKCKFCQRENHPTIECRTVSTLEDRREFIKTNNLCFNCINGGHRIQECKSSACRKCNTKHNSAICPKNLQIARKNVPTFKKENFSTNNFRTPNHPQNLNKGNHQGQGYRAPSNYQRNQNFHGNGYQPRYQNNQNGQRNQTNAPQNTQGHFRNQGQSTPPKTYNQAKSYKVNSNNTSLMVANAPVLVNDEVEIIPVLLDSGADQSFVLSSFAEKANMKILERNVEIDLSVFGRDPTTIISNKVELAIIAPQKENSIITVEALTVPDITDLFDPVDLSFEDKTYLETTNQETVNITKQEKAVALLGADIFWDIIQDGKKKLPSGKFIIPTQLGTVVCGKGNTKTTSTHALIARLKEKKNDTFSETCLEEFFEISNIGITEVVHDPTNENIIAEFEKKVKVNENTHRIIAPLIWKEGQREKLANNKDVAVCRIRQIVRSSKNTPAWDPLVANFENMEKMGIIEEIDNDPDIGFFIPYGLVFNNSSNTTKVRTVFDASSKKRGELSLNNALHQGPSLVPDLQGILLRLRIGKFLMTCDIEKAFHAIEVNKNDIDALRFIWLKNPEHDATYDNLRLMRFKNLPFGVNCSPFLLSMSILYAVRQSNAPKKLVEAIEQMCYVDNVFILTDEVSELPKMYELLKEFFSSIGMNIREFTVNHSVNFLKEDDKAKNLDNVKMLGYLYDLEKDILEVKKTRLEIQNNKIPKMKKKQAVGKITTFFDPLLYFAPLYLEGKLILRSISDHELKWQDYVSEETVVRIMKYCDKICNSSLKFSRPIPKLDKEKPVQMAVFTDASEHTYGACIYLKIEKEDEPGQFDTHLLIAKQRIASKSKTLTIPRLELLGILIGVRILNYSIQQMKLNLEKIELFSDSTIALAQIKNHSTKKGEKLPQFVENRRKEIWNTLEEIKKRNDPIEISLSHVPTDQNPADHITRGCDSERELRETNWFHGPLWLQNENHCENPSKKEGNKLLVLKHCDEIETNVVAMPVQVKPSDSENEIIPLEKINNLEKSKRITAFLLRFLKVKIYDKLNKNLKIKLERNFPELKHYPKTLNKMLKLEELDLAMKLLIRENQRKYKIEENPKENQFLDKDNVNSPSDQIVYQHNRITGKPKTPIVKAKSQLGRLIIQKVHRDNLHIGPLTTLGIILDKYSGDSWRVAVKSELKRCSTCRKSNNHAFREAPPGDLPERRTNESRPFQHVGVDFMGPFKTYIRNSNDVEKSHIALFTCTTTRLIHLEHVRNLSTDEFLLALSRFMSRRGYPDSITSDNAATFKLTAEILDRFSEKEDNFLAELAFEKIEKLKSDILEKEMTKKGVKWYFNTALAPWQGGFYERLVGVVKKSLKHCLGDSLHNYKDLETIMAECECLVNKRPLTYIDDSEDFQCLRPIDIITPGLYFSIFDENGLRDEYFEYTSNFREVKKNVKRFWDIFRRDYIKQLKTFQSLSQPNRVHSNLVKPILGEVVLLKDDDVPRKQWKMGIITELMKGRDGEIRSVRVRTTQKRKVRDGTLPYKPFKIQEITRPLRLVIPLELRPQSSEDTSVDELKVKVNHARNLSHGLQKHRMSEKKMLRPVLETQNDDFRKNLNRRPNFSLWNIWTVIMLMCIIATSSVTASPNKLKTFTESSLTEEENIMNFTTMTIPIPSSTTIPIPSSTTTPKTTTSTSSPTTTPRKTTKKITTQSTTTQTTPSTTTTQSTMRTTSSTTTQVIKSSTAIPSTTTFPTTKISIPTIRSSTTPSTTTATTKILPSSSTSIPTSVSINPTFRTTVPNVRSATEGFMPKEDYRRSIQATKPSTEQMPLIETTTSNNMHILNRHEIHDSKSRLECTANGVNLIDEENMTSQPNSVCTENWCDHQVVTKKKVTEVIIPPEYTVHKHRITWKKSIGQSFVILSKVCPPTDYCWKANKHFDCIFCTRFLFNSQCHPKATIAIVISIIAILMKLITLCWQRTKLWKLFKLMFCWCNFCEKLHQFVCCKKPQEETDELEEIEMVPLRKSQVPKRIATVRNWRDRIRHKKYLPSRSTPSTKRTVNFSNSTTPANPRTLLFEVSTVEEEGRDVLRIRKTSSRSPSPPTTFLAIATLSLLISSVATDVCDSTYPISHEESTCNEQGVCRVERTEDIFFTPETKTICLQVVSTNNVLLKFKLTVDHNFRKCQKGPIMFTKNVSVHADSSKRCHGMGECVDRKCLDVGPNSKLSEFTEGNKYPGHTYCSSSCGGLWCRCLLPTEACLFYRTYAVPTSDDKFQIYSCDTWSNAIHFTASLTFDNQVIEQIFQIREGGDYQINFRYGKQKDHEIDLKFRLLEVTGETGLSILGKKFIQNEEKIALASITNEIFPLECTESGDCNYRETCNCNLGDSEAICLCKVPDLFKILDDRNHNLPIITERYHLGISPDNIPTIRMRHNNFHLQLIMEQSYHTNIIESKIDCSIEKTTAFIGCYNCLKGASQNVTCKSKEPTHAKLSCDNEEFVDILTCDKKGIVNEIHRKFYQAYPKGVCTVSCGSKNNSYKIEGTLTYVSHTSLSEYFNQLLHSEKSISEIHPWNIPDYWTILNTIIKGAVPITLAIIGMLFTSAILYLCCIPACTNFLTRRRRFRR</sequence>
<feature type="transmembrane region" description="Helical" evidence="2">
    <location>
        <begin position="2926"/>
        <end position="2952"/>
    </location>
</feature>
<reference evidence="4" key="1">
    <citation type="submission" date="2007-07" db="EMBL/GenBank/DDBJ databases">
        <title>PCAP assembly of the Caenorhabditis remanei genome.</title>
        <authorList>
            <consortium name="The Caenorhabditis remanei Sequencing Consortium"/>
            <person name="Wilson R.K."/>
        </authorList>
    </citation>
    <scope>NUCLEOTIDE SEQUENCE [LARGE SCALE GENOMIC DNA]</scope>
    <source>
        <strain evidence="4">PB4641</strain>
    </source>
</reference>
<dbReference type="Pfam" id="PF00078">
    <property type="entry name" value="RVT_1"/>
    <property type="match status" value="1"/>
</dbReference>
<evidence type="ECO:0000256" key="2">
    <source>
        <dbReference type="SAM" id="Phobius"/>
    </source>
</evidence>
<dbReference type="PANTHER" id="PTHR47331:SF1">
    <property type="entry name" value="GAG-LIKE PROTEIN"/>
    <property type="match status" value="1"/>
</dbReference>
<dbReference type="GO" id="GO:0042575">
    <property type="term" value="C:DNA polymerase complex"/>
    <property type="evidence" value="ECO:0007669"/>
    <property type="project" value="UniProtKB-ARBA"/>
</dbReference>
<dbReference type="Gene3D" id="2.60.40.3770">
    <property type="match status" value="1"/>
</dbReference>
<dbReference type="InterPro" id="IPR005312">
    <property type="entry name" value="DUF1759"/>
</dbReference>
<dbReference type="PROSITE" id="PS50994">
    <property type="entry name" value="INTEGRASE"/>
    <property type="match status" value="1"/>
</dbReference>
<proteinExistence type="predicted"/>
<dbReference type="OrthoDB" id="5863871at2759"/>
<dbReference type="HOGENOM" id="CLU_000526_3_1_1"/>
<feature type="region of interest" description="Disordered" evidence="1">
    <location>
        <begin position="2098"/>
        <end position="2127"/>
    </location>
</feature>